<feature type="transmembrane region" description="Helical" evidence="6">
    <location>
        <begin position="97"/>
        <end position="119"/>
    </location>
</feature>
<keyword evidence="4 6" id="KW-1133">Transmembrane helix</keyword>
<dbReference type="CDD" id="cd17321">
    <property type="entry name" value="MFS_MMR_MDR_like"/>
    <property type="match status" value="1"/>
</dbReference>
<evidence type="ECO:0000256" key="2">
    <source>
        <dbReference type="ARBA" id="ARBA00022448"/>
    </source>
</evidence>
<keyword evidence="9" id="KW-1185">Reference proteome</keyword>
<dbReference type="PRINTS" id="PR01036">
    <property type="entry name" value="TCRTETB"/>
</dbReference>
<keyword evidence="2" id="KW-0813">Transport</keyword>
<feature type="transmembrane region" description="Helical" evidence="6">
    <location>
        <begin position="46"/>
        <end position="66"/>
    </location>
</feature>
<comment type="subcellular location">
    <subcellularLocation>
        <location evidence="1">Cell membrane</location>
        <topology evidence="1">Multi-pass membrane protein</topology>
    </subcellularLocation>
</comment>
<dbReference type="PANTHER" id="PTHR42718:SF9">
    <property type="entry name" value="MAJOR FACILITATOR SUPERFAMILY MULTIDRUG TRANSPORTER MFSC"/>
    <property type="match status" value="1"/>
</dbReference>
<feature type="transmembrane region" description="Helical" evidence="6">
    <location>
        <begin position="252"/>
        <end position="277"/>
    </location>
</feature>
<feature type="transmembrane region" description="Helical" evidence="6">
    <location>
        <begin position="375"/>
        <end position="395"/>
    </location>
</feature>
<name>A0ABS4S8E1_9BACI</name>
<feature type="domain" description="Major facilitator superfamily (MFS) profile" evidence="7">
    <location>
        <begin position="8"/>
        <end position="442"/>
    </location>
</feature>
<dbReference type="InterPro" id="IPR036259">
    <property type="entry name" value="MFS_trans_sf"/>
</dbReference>
<proteinExistence type="predicted"/>
<dbReference type="Proteomes" id="UP001519294">
    <property type="component" value="Unassembled WGS sequence"/>
</dbReference>
<feature type="transmembrane region" description="Helical" evidence="6">
    <location>
        <begin position="131"/>
        <end position="154"/>
    </location>
</feature>
<gene>
    <name evidence="8" type="ORF">J2Z81_001713</name>
</gene>
<evidence type="ECO:0000256" key="1">
    <source>
        <dbReference type="ARBA" id="ARBA00004651"/>
    </source>
</evidence>
<dbReference type="SUPFAM" id="SSF103473">
    <property type="entry name" value="MFS general substrate transporter"/>
    <property type="match status" value="1"/>
</dbReference>
<feature type="transmembrane region" description="Helical" evidence="6">
    <location>
        <begin position="415"/>
        <end position="436"/>
    </location>
</feature>
<dbReference type="EMBL" id="JAGIKX010000013">
    <property type="protein sequence ID" value="MBP2257759.1"/>
    <property type="molecule type" value="Genomic_DNA"/>
</dbReference>
<keyword evidence="3 6" id="KW-0812">Transmembrane</keyword>
<evidence type="ECO:0000259" key="7">
    <source>
        <dbReference type="PROSITE" id="PS50850"/>
    </source>
</evidence>
<evidence type="ECO:0000256" key="4">
    <source>
        <dbReference type="ARBA" id="ARBA00022989"/>
    </source>
</evidence>
<dbReference type="Pfam" id="PF07690">
    <property type="entry name" value="MFS_1"/>
    <property type="match status" value="1"/>
</dbReference>
<evidence type="ECO:0000313" key="8">
    <source>
        <dbReference type="EMBL" id="MBP2257759.1"/>
    </source>
</evidence>
<evidence type="ECO:0000256" key="3">
    <source>
        <dbReference type="ARBA" id="ARBA00022692"/>
    </source>
</evidence>
<evidence type="ECO:0000256" key="5">
    <source>
        <dbReference type="ARBA" id="ARBA00023136"/>
    </source>
</evidence>
<reference evidence="8 9" key="1">
    <citation type="submission" date="2021-03" db="EMBL/GenBank/DDBJ databases">
        <title>Genomic Encyclopedia of Type Strains, Phase IV (KMG-IV): sequencing the most valuable type-strain genomes for metagenomic binning, comparative biology and taxonomic classification.</title>
        <authorList>
            <person name="Goeker M."/>
        </authorList>
    </citation>
    <scope>NUCLEOTIDE SEQUENCE [LARGE SCALE GENOMIC DNA]</scope>
    <source>
        <strain evidence="8 9">DSM 25790</strain>
    </source>
</reference>
<dbReference type="RefSeq" id="WP_029270983.1">
    <property type="nucleotide sequence ID" value="NZ_JAGIKX010000013.1"/>
</dbReference>
<feature type="transmembrane region" description="Helical" evidence="6">
    <location>
        <begin position="160"/>
        <end position="178"/>
    </location>
</feature>
<organism evidence="8 9">
    <name type="scientific">Virgibacillus alimentarius</name>
    <dbReference type="NCBI Taxonomy" id="698769"/>
    <lineage>
        <taxon>Bacteria</taxon>
        <taxon>Bacillati</taxon>
        <taxon>Bacillota</taxon>
        <taxon>Bacilli</taxon>
        <taxon>Bacillales</taxon>
        <taxon>Bacillaceae</taxon>
        <taxon>Virgibacillus</taxon>
    </lineage>
</organism>
<keyword evidence="5 6" id="KW-0472">Membrane</keyword>
<sequence length="450" mass="49138">MKKQLKFLIATTWFITLFASLNINMFNLGIPQIANTFDLNSSEASWITSGFILFTGISAITFGKLADIYPTRWLMMIGIGILTAGSLIGILSQNFWMIVIARMIQGAGAGAFPSVSMVMAAKFYPPHKRGLLIGIIMSSITFGAGFGPLVGGYLTHLLGWRILFGLSLFSVVGLPLLWRFTPKETTSSGHIDVVGAFLCVLTALFLLLSVQIHLSFLVLAAIFGLMMAWQSKRSKDPFFRIEIFKNIPYSMSALMVFMVNLCHIAAYFVLPLMLIHVNGLNEAWAGLIIFPGAVLSAFAGGPIGNMTDKYGPSMMVRWATLIMAAVFLLISTVVGHSYIWVMFAIFFEYVSYSINQVAITSFASKSLDMEEVGAGMGMLNLLLYVGMAIGTAIFGRVLTLDMGKWNPLSDSPFHAYSNAFLILGILILTVIVFSAIAKQASGKKERVNAP</sequence>
<comment type="caution">
    <text evidence="8">The sequence shown here is derived from an EMBL/GenBank/DDBJ whole genome shotgun (WGS) entry which is preliminary data.</text>
</comment>
<evidence type="ECO:0000313" key="9">
    <source>
        <dbReference type="Proteomes" id="UP001519294"/>
    </source>
</evidence>
<dbReference type="InterPro" id="IPR020846">
    <property type="entry name" value="MFS_dom"/>
</dbReference>
<dbReference type="InterPro" id="IPR011701">
    <property type="entry name" value="MFS"/>
</dbReference>
<feature type="transmembrane region" description="Helical" evidence="6">
    <location>
        <begin position="283"/>
        <end position="303"/>
    </location>
</feature>
<dbReference type="PANTHER" id="PTHR42718">
    <property type="entry name" value="MAJOR FACILITATOR SUPERFAMILY MULTIDRUG TRANSPORTER MFSC"/>
    <property type="match status" value="1"/>
</dbReference>
<dbReference type="PROSITE" id="PS50850">
    <property type="entry name" value="MFS"/>
    <property type="match status" value="1"/>
</dbReference>
<protein>
    <submittedName>
        <fullName evidence="8">DHA2 family metal-tetracycline-proton antiporter-like MFS transporter</fullName>
    </submittedName>
</protein>
<feature type="transmembrane region" description="Helical" evidence="6">
    <location>
        <begin position="73"/>
        <end position="91"/>
    </location>
</feature>
<dbReference type="Gene3D" id="1.20.1720.10">
    <property type="entry name" value="Multidrug resistance protein D"/>
    <property type="match status" value="1"/>
</dbReference>
<evidence type="ECO:0000256" key="6">
    <source>
        <dbReference type="SAM" id="Phobius"/>
    </source>
</evidence>
<accession>A0ABS4S8E1</accession>
<feature type="transmembrane region" description="Helical" evidence="6">
    <location>
        <begin position="190"/>
        <end position="208"/>
    </location>
</feature>
<dbReference type="Gene3D" id="1.20.1250.20">
    <property type="entry name" value="MFS general substrate transporter like domains"/>
    <property type="match status" value="1"/>
</dbReference>
<feature type="transmembrane region" description="Helical" evidence="6">
    <location>
        <begin position="315"/>
        <end position="334"/>
    </location>
</feature>